<comment type="caution">
    <text evidence="2">The sequence shown here is derived from an EMBL/GenBank/DDBJ whole genome shotgun (WGS) entry which is preliminary data.</text>
</comment>
<evidence type="ECO:0000313" key="3">
    <source>
        <dbReference type="EMBL" id="RKK11012.1"/>
    </source>
</evidence>
<evidence type="ECO:0000313" key="2">
    <source>
        <dbReference type="EMBL" id="RKK10413.1"/>
    </source>
</evidence>
<sequence length="85" mass="9344">MQFALFFLTFIGYTSATTWCVQCVQNGRVTGYTPVCCSYAGGSLSNNICRITDFTGFNPVDKKFGPCCTASNTRKGYSTNYLDDC</sequence>
<dbReference type="EMBL" id="MRCU01000010">
    <property type="protein sequence ID" value="RKK10413.1"/>
    <property type="molecule type" value="Genomic_DNA"/>
</dbReference>
<keyword evidence="1" id="KW-0732">Signal</keyword>
<dbReference type="AlphaFoldDB" id="A0A3L6N210"/>
<gene>
    <name evidence="2" type="ORF">BFJ65_g14413</name>
    <name evidence="3" type="ORF">BFJ65_g15004</name>
</gene>
<evidence type="ECO:0000313" key="4">
    <source>
        <dbReference type="Proteomes" id="UP000270866"/>
    </source>
</evidence>
<dbReference type="EMBL" id="MRCU01000010">
    <property type="protein sequence ID" value="RKK11012.1"/>
    <property type="molecule type" value="Genomic_DNA"/>
</dbReference>
<organism evidence="2 4">
    <name type="scientific">Fusarium oxysporum f. sp. cepae</name>
    <dbReference type="NCBI Taxonomy" id="396571"/>
    <lineage>
        <taxon>Eukaryota</taxon>
        <taxon>Fungi</taxon>
        <taxon>Dikarya</taxon>
        <taxon>Ascomycota</taxon>
        <taxon>Pezizomycotina</taxon>
        <taxon>Sordariomycetes</taxon>
        <taxon>Hypocreomycetidae</taxon>
        <taxon>Hypocreales</taxon>
        <taxon>Nectriaceae</taxon>
        <taxon>Fusarium</taxon>
        <taxon>Fusarium oxysporum species complex</taxon>
    </lineage>
</organism>
<feature type="chain" id="PRO_5036339235" description="Secreted in xylem 14" evidence="1">
    <location>
        <begin position="17"/>
        <end position="85"/>
    </location>
</feature>
<evidence type="ECO:0008006" key="5">
    <source>
        <dbReference type="Google" id="ProtNLM"/>
    </source>
</evidence>
<accession>A0A3L6N210</accession>
<reference evidence="2 4" key="1">
    <citation type="journal article" date="2018" name="Sci. Rep.">
        <title>Characterisation of pathogen-specific regions and novel effector candidates in Fusarium oxysporum f. sp. cepae.</title>
        <authorList>
            <person name="Armitage A.D."/>
            <person name="Taylor A."/>
            <person name="Sobczyk M.K."/>
            <person name="Baxter L."/>
            <person name="Greenfield B.P."/>
            <person name="Bates H.J."/>
            <person name="Wilson F."/>
            <person name="Jackson A.C."/>
            <person name="Ott S."/>
            <person name="Harrison R.J."/>
            <person name="Clarkson J.P."/>
        </authorList>
    </citation>
    <scope>NUCLEOTIDE SEQUENCE [LARGE SCALE GENOMIC DNA]</scope>
    <source>
        <strain evidence="2 4">FoC_Fus2</strain>
    </source>
</reference>
<protein>
    <recommendedName>
        <fullName evidence="5">Secreted in xylem 14</fullName>
    </recommendedName>
</protein>
<dbReference type="Proteomes" id="UP000270866">
    <property type="component" value="Unassembled WGS sequence"/>
</dbReference>
<feature type="signal peptide" evidence="1">
    <location>
        <begin position="1"/>
        <end position="16"/>
    </location>
</feature>
<proteinExistence type="predicted"/>
<name>A0A3L6N210_FUSOX</name>
<evidence type="ECO:0000256" key="1">
    <source>
        <dbReference type="SAM" id="SignalP"/>
    </source>
</evidence>